<proteinExistence type="predicted"/>
<dbReference type="InterPro" id="IPR008571">
    <property type="entry name" value="HerA-like"/>
</dbReference>
<dbReference type="PANTHER" id="PTHR42957:SF1">
    <property type="entry name" value="HELICASE MJ1565-RELATED"/>
    <property type="match status" value="1"/>
</dbReference>
<keyword evidence="4" id="KW-1185">Reference proteome</keyword>
<dbReference type="Gene3D" id="3.40.50.300">
    <property type="entry name" value="P-loop containing nucleotide triphosphate hydrolases"/>
    <property type="match status" value="2"/>
</dbReference>
<evidence type="ECO:0000259" key="1">
    <source>
        <dbReference type="Pfam" id="PF01935"/>
    </source>
</evidence>
<dbReference type="PANTHER" id="PTHR42957">
    <property type="entry name" value="HELICASE MJ1565-RELATED"/>
    <property type="match status" value="1"/>
</dbReference>
<organism evidence="3 4">
    <name type="scientific">Thermostichus vulcanus str. 'Rupite'</name>
    <dbReference type="NCBI Taxonomy" id="2813851"/>
    <lineage>
        <taxon>Bacteria</taxon>
        <taxon>Bacillati</taxon>
        <taxon>Cyanobacteriota</taxon>
        <taxon>Cyanophyceae</taxon>
        <taxon>Thermostichales</taxon>
        <taxon>Thermostichaceae</taxon>
        <taxon>Thermostichus</taxon>
    </lineage>
</organism>
<dbReference type="SUPFAM" id="SSF52540">
    <property type="entry name" value="P-loop containing nucleoside triphosphate hydrolases"/>
    <property type="match status" value="1"/>
</dbReference>
<dbReference type="Pfam" id="PF01935">
    <property type="entry name" value="DUF87"/>
    <property type="match status" value="1"/>
</dbReference>
<dbReference type="Pfam" id="PF09378">
    <property type="entry name" value="HAS-barrel"/>
    <property type="match status" value="1"/>
</dbReference>
<sequence length="565" mass="63504">MNPSQPLATVIQGSLSRGLEARLNPGISVEDLRVGKFMVIQGQRNRFFGLLTDVTLEASNNQILINPPRPEEVLLREVLAGTSTYGIIALTPMLMLVPRQAETEREYPLVGADTEGQSPESLELLPVKTVPAHFSQVYEARELDFRTVFGWEEDPERRNFAIGQPIDMSVPICLDLDRWVERSNGIFGKSGTGKSFLTRLILSGIIRKRAAVNLIFDMHSEYGWEAATEGRHLNTVKGLRQLFPGQVQIYTLDPDSTQRRGVRDAQELYIAYNQIEVEDLALLAGELNLSEASLENAIILRNEFGRDWISRLLSLSNTEIQEFCEQKMGNKASMMALQRKLTRLDDLKYIRNSLPHNYIGQILDALSRGIHVVIEFGSQSNLLSYMLATNVITRRIHQAYVHQAERYLQSKNPLDKPRQLCITIEEAHRFLDPRAAKQTIFGTIAREMRKYFVTLMVVDQRPSSIDSEVMSQLGTRITALLNDDKDIEAVFTGVAGSQNLKTVLAKLDSKQQALVLGHAVPMPVVVQTRPYDQRFYAEIADPDWSQASDAEVLLAAQQAKADLGL</sequence>
<feature type="domain" description="Helicase HerA barrel" evidence="2">
    <location>
        <begin position="8"/>
        <end position="95"/>
    </location>
</feature>
<name>A0ABT0C8A8_THEVL</name>
<feature type="domain" description="Helicase HerA central" evidence="1">
    <location>
        <begin position="161"/>
        <end position="396"/>
    </location>
</feature>
<evidence type="ECO:0000313" key="4">
    <source>
        <dbReference type="Proteomes" id="UP000830835"/>
    </source>
</evidence>
<dbReference type="RefSeq" id="WP_244349266.1">
    <property type="nucleotide sequence ID" value="NZ_JAFIRA010000005.1"/>
</dbReference>
<gene>
    <name evidence="3" type="ORF">JX360_03750</name>
</gene>
<reference evidence="3" key="1">
    <citation type="submission" date="2021-02" db="EMBL/GenBank/DDBJ databases">
        <title>The CRISPR/cas machinery reduction and long-range gene transfer in the hot spring cyanobacterium Synechococcus.</title>
        <authorList>
            <person name="Dvorak P."/>
            <person name="Jahodarova E."/>
            <person name="Hasler P."/>
            <person name="Poulickova A."/>
        </authorList>
    </citation>
    <scope>NUCLEOTIDE SEQUENCE</scope>
    <source>
        <strain evidence="3">Rupite</strain>
    </source>
</reference>
<dbReference type="EMBL" id="JAFIRA010000005">
    <property type="protein sequence ID" value="MCJ2542028.1"/>
    <property type="molecule type" value="Genomic_DNA"/>
</dbReference>
<dbReference type="InterPro" id="IPR018538">
    <property type="entry name" value="HerA_barrel_dom"/>
</dbReference>
<dbReference type="InterPro" id="IPR027417">
    <property type="entry name" value="P-loop_NTPase"/>
</dbReference>
<dbReference type="InterPro" id="IPR002789">
    <property type="entry name" value="HerA_central"/>
</dbReference>
<comment type="caution">
    <text evidence="3">The sequence shown here is derived from an EMBL/GenBank/DDBJ whole genome shotgun (WGS) entry which is preliminary data.</text>
</comment>
<protein>
    <submittedName>
        <fullName evidence="3">DUF87 domain-containing protein</fullName>
    </submittedName>
</protein>
<accession>A0ABT0C8A8</accession>
<evidence type="ECO:0000313" key="3">
    <source>
        <dbReference type="EMBL" id="MCJ2542028.1"/>
    </source>
</evidence>
<dbReference type="Proteomes" id="UP000830835">
    <property type="component" value="Unassembled WGS sequence"/>
</dbReference>
<evidence type="ECO:0000259" key="2">
    <source>
        <dbReference type="Pfam" id="PF09378"/>
    </source>
</evidence>